<feature type="compositionally biased region" description="Polar residues" evidence="2">
    <location>
        <begin position="3583"/>
        <end position="3600"/>
    </location>
</feature>
<dbReference type="Proteomes" id="UP001470230">
    <property type="component" value="Unassembled WGS sequence"/>
</dbReference>
<feature type="domain" description="Dynein heavy chain linker" evidence="3">
    <location>
        <begin position="1214"/>
        <end position="1349"/>
    </location>
</feature>
<sequence>MSLESISRSLRNFLNDSTRSDVDHRASWQKLRSEFLDIGNRKIVLEPTPEIIKMIKQIHNTSGFGEILTDAQINRVFPSLKYKYHLVKAPNEPKQAIKIRAPTTAAPKSARTRSKLNTSTNLGYQTEIPPLTLKPIDKGPKTARFKTTRIDPDNQDPMKPFPDELPPGPPKITDLIPNLSVDEKTQKLIDDASTPRKRWVNGFTLENERDAIKYVAAVDPKHDFLQFQFGTNDIKEPFSFRVKRQIKGRNNEDFNTVTKRGVLAAEHRGHSEFTSLHQYVENKTQYEMIQNIAIFAQFRLYKHFQFWRLNTVRKLFSKRVHRFADDCWKAKPQYPSVIFDFRQHLLSLRQMNLFPIKTVDGELEFKTLQKILAEAREDTYHLISTVSSEIRVVLNNLSKELNEYYEFITSERATDYLEMKKIPAELFSAAKMPFKHGQSIVEAEILKKKHEKTIEVAKQDLDSLQPFLQMCDKMVIQLFLDIVTKQFKDFVKVFTNPNHDVLMRTFIVYESETLMFEPSYRELSMMLNEHLDSLFDLFKSFIRPCMIDHKGSGKFLDFKMLKIRLDDIIKRDPIFSADLQSLKDMVELAYKEARETYDTYYDPSMTVYKFRDNWPEMKVRETDPTVYINNLNDLTKLKELIATFKMNTTHQFLVCDTKQLRTNLLDTLTSTIEENNTILFRNFEQLCTDNGTEIKQLMLTLQDPDDSLESQAEFNLSINKANAALPHIDGKVQIIDNIFERAKECAKLLVPILEASLNEIHDNYNNFKQTLESAQQKMDAMRKDTIDKLIEKQRELEKQMDALDKRTKSEFSTVEVTVSPESAIADLTVALEKTEELSLEVKAFESMATKLNYKDFDFSQLSRTKNELEMNLNNWKTYQKFMEDISEYSDADVMNVNYSELITFLNSHNEREMRSANHPLFDKMANSLANLYQYINFFTLLTKVDLNEERWTEIGKLVEISFDKLQEMKLKRFLSQKILTNMEKIKSYILSLQQQADMSQSFDNMILDMRALVLRLIYSPVTKMKIVTFPSLHEAMQKCEHYVLYLHSLESSPFYTTIQQQVEFWMSKLKMSMNILHAINSFQTKFVYFSTATVASFYETHFPVEFHHLKFITDFYKNFTDQLEIDAHVLSLISKTDEQLEDQEKQKKKFSNKVKIPNEEIDRVIDQVFLERKYSTTNPKNSTYRYKMMAKNYKVPSPSAAAAKLVVNKELNKPITLGEVVLYQGNLLIQCLNEGQMRCEILLENVSHLLDLHRQKFPRFFFCTDKQILEILLACSNVKYLTDDLQPVFPALSRFHVSIVDTARVMGIINSSGETYQFSSDFDYENLSVVELLARTEREMKNSVRSTILDALRSREYTEPSKWLIRFPVQTVVIAENAHFTQDITDTIHKVTTKPDFTNKFNEIGEFINSCNEFIREFPAKIEQVSTLIGLKIRHRDMLQGLNDLDAVSVDTFEWKRHISHVIKLEKGIEQIYTQIGTFTIPYGYEMLSKMDIGIMTDQEAAAALALASCMNQPEFALCKQMNGQRNVVKAFAESCGLPVFDVYSNCLRNVFAGASAVHSIVRLHEVKELPALFPNFYGLIEARMKIMKCETHFRDFDRSNWCSLIHIDEEEVPSWLKQRLRPINLISEPPSEILMRLTQIRKDFHFTEDTPIEFAVRAIQKPKGEELLDNPVISSPRTKLLDDSVESKELKFYFNLPEFILTGKFVTMEEPLILNVPLFFEGKINELYDIVEEFDAISPHSQSQDFPIRPFPVHIVCYSTDRLSTVLTILASFKESIKSVRPHLSMISTTANKIELGIIGYRPIIFDIIEEKTADPLFLVKMPVFTPRMILDLIVQHPDFVNFKDDIMSFALPFLETNLKTKSNEEVLNLIKTKMCLIHQVYGSENSIQMIHLSESVFNDALHLASITDEDVLKLPLKYQLNIIIPGPISSGKRSYAKKYVAKRAAPQDLIFYSSPFNETLAMTIMDNVKLIARGIYGPPETKRIFLCIFDYQLATPYIKDFVTSFLLHQSVYSKVEGKYVTIERMQLIITTTDIQSIYKLNCPCFVIDQFESSQLDFTQFQSNNNIVTPDLADILKKLTIDERRFSLASRFMSILKTPLDSSFIGEADRFLVLFSLFYSDKDLETVMPIFNANMAQVKKMQCHNQNLAYSMSDTHLCSRLIDVINLGMSCILIYQDATIYQYIKNCEFVVLNSHFRTQLFSAMVKVSQDKKKTTFLLNMKILSISEVFNILDFFLFNSENPDSSLIFEAADLQIFKHYMDPRSEERDVISKLLNLVSFIIICDEDDYKNLPELFKAKMITIRRQDCEDITLKQSERAPFVDSLLQYVSLDARTFDGLVVKEAKKYRERYQEFIDETQVIIDFFSTLTSMKNKMENQSGAVMSESESELQNKLDSLDSKMNEAKKKKEEFEEQMKTKTNELSLLQAKIAVQAPNEVSVAVAALCAFSLEDQVDQINQWLSKKDDFYIFVNVFKELFHFITPANFTDTSPNSTYCKLVSSIRQYNLADNNAMFSQKLPKLGLKGESPAAAILNQMELKEGNQIPTISPIPIVNSMLIWLSVAVKYCSWQDDMNEVTASLTQLKNRNNTNDEKLRELQQEYDELNKNSLLKNNGMEIPSWLLSAWNKDENDVRKLITLLDDNSRYLTKMVSTSVHSEKLINSYAALSVAYKNGFCQLSPQERKEFLKFCKMEHMFDPLCFVEKGIEVELFFPVEKLLSLFSPDFQSSTMQMLNTLPVFDQIVFSGIVPSYSRFFHTQVKENESEPLLARPIQVFYDPNDVTNQMLVSNHPAARVAFTSSNIADNLYNAIVDGETLIVHIDSVKSGKKFFATVLHFILHINATKTIQFDETSKPINHNFQMFVLTKIHPSLFFNESEDKRKIDKCHFSVNQNDVIFADMSVLKPQNTQWFELTSVFAVNCQIEQFFVDLLETITNKLNDIFTGLHRLSEFSHGTWPEYFENPAKQLSLRNLLETTLNSHETLENSIVTFKSIIKQNGDHPQSVSKYSLFVSLLRDLCSDLSVYYTLNRNGSGDINNMNLEQLIMQQESRGNKDSASCSVAVDLDESNSASDGSYRCKSQFLLQNSNDQVVYQVLSAVRYYARSDDRGPMAPLSAINNLQEIIFDIIQCLPNKQRVFFQAKYETNRLKGIASNTHLLFDASFPNLSERPLNTLLPQLIGYVSQRFPNIQRQYFTFATPDSIPFPSGRPVIVVVDDLIPTDFYARVISQHLPQKKMMLLTIGSFSNPGLSSPESFANIIRGCKNRKAVFLVNYDELMPDYTIDSIVYYSHQNQFNNYFIVINELLFYKTKLLPLIPNATVVKIAKPYTASGASRLISLFPSFRAESLRYEIPLIYLLMLLGHRNDFIFKFHQILPYALITRELWVSGQFSNQIAREFWMNMMSLLATTLTNDDVVRTSYQSILKYFFSHNTPSIPGEQRVEFENDTILSSEFPPNPPDIGRVIEEDESSFARPNYNWKNRKEISHLIANNEIEFKVGQPPPPAVRNVRFADTSNTDKEEDESNTDKEESPNSSLQFSPIVLRENSILIIKHCEIVNARMSFQTGEVSVTGSRFVDLYVYEKKSQQSLLVNDQNNQNDGDSTNNSHIEDTSEEKSIFDSKDIDDIPIVDGEEEIGTVKIKRPGNKLTWSMVGVKIVLPDFTTAAEYETVV</sequence>
<keyword evidence="1" id="KW-0175">Coiled coil</keyword>
<dbReference type="Gene3D" id="1.20.58.1120">
    <property type="match status" value="1"/>
</dbReference>
<dbReference type="PANTHER" id="PTHR10676">
    <property type="entry name" value="DYNEIN HEAVY CHAIN FAMILY PROTEIN"/>
    <property type="match status" value="1"/>
</dbReference>
<organism evidence="4 5">
    <name type="scientific">Tritrichomonas musculus</name>
    <dbReference type="NCBI Taxonomy" id="1915356"/>
    <lineage>
        <taxon>Eukaryota</taxon>
        <taxon>Metamonada</taxon>
        <taxon>Parabasalia</taxon>
        <taxon>Tritrichomonadida</taxon>
        <taxon>Tritrichomonadidae</taxon>
        <taxon>Tritrichomonas</taxon>
    </lineage>
</organism>
<comment type="caution">
    <text evidence="4">The sequence shown here is derived from an EMBL/GenBank/DDBJ whole genome shotgun (WGS) entry which is preliminary data.</text>
</comment>
<feature type="region of interest" description="Disordered" evidence="2">
    <location>
        <begin position="146"/>
        <end position="165"/>
    </location>
</feature>
<evidence type="ECO:0000259" key="3">
    <source>
        <dbReference type="Pfam" id="PF08393"/>
    </source>
</evidence>
<gene>
    <name evidence="4" type="ORF">M9Y10_033820</name>
</gene>
<dbReference type="EMBL" id="JAPFFF010000005">
    <property type="protein sequence ID" value="KAK8889076.1"/>
    <property type="molecule type" value="Genomic_DNA"/>
</dbReference>
<keyword evidence="5" id="KW-1185">Reference proteome</keyword>
<dbReference type="Gene3D" id="1.20.140.100">
    <property type="entry name" value="Dynein heavy chain, N-terminal domain 2"/>
    <property type="match status" value="1"/>
</dbReference>
<name>A0ABR2KD71_9EUKA</name>
<dbReference type="Gene3D" id="3.20.180.20">
    <property type="entry name" value="Dynein heavy chain, N-terminal domain 2"/>
    <property type="match status" value="1"/>
</dbReference>
<evidence type="ECO:0000256" key="2">
    <source>
        <dbReference type="SAM" id="MobiDB-lite"/>
    </source>
</evidence>
<feature type="coiled-coil region" evidence="1">
    <location>
        <begin position="2387"/>
        <end position="2428"/>
    </location>
</feature>
<protein>
    <recommendedName>
        <fullName evidence="3">Dynein heavy chain linker domain-containing protein</fullName>
    </recommendedName>
</protein>
<evidence type="ECO:0000313" key="5">
    <source>
        <dbReference type="Proteomes" id="UP001470230"/>
    </source>
</evidence>
<feature type="coiled-coil region" evidence="1">
    <location>
        <begin position="2579"/>
        <end position="2606"/>
    </location>
</feature>
<dbReference type="InterPro" id="IPR013602">
    <property type="entry name" value="Dynein_heavy_linker"/>
</dbReference>
<accession>A0ABR2KD71</accession>
<feature type="region of interest" description="Disordered" evidence="2">
    <location>
        <begin position="3583"/>
        <end position="3609"/>
    </location>
</feature>
<feature type="coiled-coil region" evidence="1">
    <location>
        <begin position="757"/>
        <end position="806"/>
    </location>
</feature>
<feature type="domain" description="Dynein heavy chain linker" evidence="3">
    <location>
        <begin position="862"/>
        <end position="1146"/>
    </location>
</feature>
<reference evidence="4 5" key="1">
    <citation type="submission" date="2024-04" db="EMBL/GenBank/DDBJ databases">
        <title>Tritrichomonas musculus Genome.</title>
        <authorList>
            <person name="Alves-Ferreira E."/>
            <person name="Grigg M."/>
            <person name="Lorenzi H."/>
            <person name="Galac M."/>
        </authorList>
    </citation>
    <scope>NUCLEOTIDE SEQUENCE [LARGE SCALE GENOMIC DNA]</scope>
    <source>
        <strain evidence="4 5">EAF2021</strain>
    </source>
</reference>
<evidence type="ECO:0000256" key="1">
    <source>
        <dbReference type="SAM" id="Coils"/>
    </source>
</evidence>
<dbReference type="InterPro" id="IPR042222">
    <property type="entry name" value="Dynein_2_N"/>
</dbReference>
<proteinExistence type="predicted"/>
<evidence type="ECO:0000313" key="4">
    <source>
        <dbReference type="EMBL" id="KAK8889076.1"/>
    </source>
</evidence>
<dbReference type="PANTHER" id="PTHR10676:SF242">
    <property type="entry name" value="DYNEIN AXONEMAL HEAVY CHAIN 3"/>
    <property type="match status" value="1"/>
</dbReference>
<dbReference type="Pfam" id="PF08393">
    <property type="entry name" value="DHC_N2"/>
    <property type="match status" value="2"/>
</dbReference>
<dbReference type="InterPro" id="IPR026983">
    <property type="entry name" value="DHC"/>
</dbReference>
<dbReference type="InterPro" id="IPR042228">
    <property type="entry name" value="Dynein_linker_3"/>
</dbReference>
<feature type="region of interest" description="Disordered" evidence="2">
    <location>
        <begin position="3490"/>
        <end position="3531"/>
    </location>
</feature>